<evidence type="ECO:0000313" key="2">
    <source>
        <dbReference type="EMBL" id="KKN47469.1"/>
    </source>
</evidence>
<reference evidence="2" key="1">
    <citation type="journal article" date="2015" name="Nature">
        <title>Complex archaea that bridge the gap between prokaryotes and eukaryotes.</title>
        <authorList>
            <person name="Spang A."/>
            <person name="Saw J.H."/>
            <person name="Jorgensen S.L."/>
            <person name="Zaremba-Niedzwiedzka K."/>
            <person name="Martijn J."/>
            <person name="Lind A.E."/>
            <person name="van Eijk R."/>
            <person name="Schleper C."/>
            <person name="Guy L."/>
            <person name="Ettema T.J."/>
        </authorList>
    </citation>
    <scope>NUCLEOTIDE SEQUENCE</scope>
</reference>
<evidence type="ECO:0000259" key="1">
    <source>
        <dbReference type="Pfam" id="PF01909"/>
    </source>
</evidence>
<dbReference type="EMBL" id="LAZR01001275">
    <property type="protein sequence ID" value="KKN47469.1"/>
    <property type="molecule type" value="Genomic_DNA"/>
</dbReference>
<dbReference type="InterPro" id="IPR043519">
    <property type="entry name" value="NT_sf"/>
</dbReference>
<protein>
    <recommendedName>
        <fullName evidence="1">Polymerase nucleotidyl transferase domain-containing protein</fullName>
    </recommendedName>
</protein>
<proteinExistence type="predicted"/>
<gene>
    <name evidence="2" type="ORF">LCGC14_0662700</name>
</gene>
<organism evidence="2">
    <name type="scientific">marine sediment metagenome</name>
    <dbReference type="NCBI Taxonomy" id="412755"/>
    <lineage>
        <taxon>unclassified sequences</taxon>
        <taxon>metagenomes</taxon>
        <taxon>ecological metagenomes</taxon>
    </lineage>
</organism>
<feature type="domain" description="Polymerase nucleotidyl transferase" evidence="1">
    <location>
        <begin position="104"/>
        <end position="160"/>
    </location>
</feature>
<comment type="caution">
    <text evidence="2">The sequence shown here is derived from an EMBL/GenBank/DDBJ whole genome shotgun (WGS) entry which is preliminary data.</text>
</comment>
<dbReference type="SUPFAM" id="SSF81301">
    <property type="entry name" value="Nucleotidyltransferase"/>
    <property type="match status" value="1"/>
</dbReference>
<dbReference type="InterPro" id="IPR002934">
    <property type="entry name" value="Polymerase_NTP_transf_dom"/>
</dbReference>
<accession>A0A0F9QY82</accession>
<dbReference type="AlphaFoldDB" id="A0A0F9QY82"/>
<dbReference type="GO" id="GO:0016779">
    <property type="term" value="F:nucleotidyltransferase activity"/>
    <property type="evidence" value="ECO:0007669"/>
    <property type="project" value="InterPro"/>
</dbReference>
<sequence>MPKDFIETAEGLIFAVVSYHPHRKKVGCFLRYIKTDEMWQKIDTAKANRLLARHHPQYLFKSTQFDAEFHAVDESEIIQHYQPEKRLQTILARQANDLIETKCQQLIAILQDLGVDIDSVGLTGSMLIGQQKLGSDIDLVVYGREAFHQTRAAVKQAIEKDQLQPLSESLMRDNFERRAGELNFDDFSWHEARKFNKAAIEGTKFDIGMVSLPEELQIDHNHYMKQGISTVKAKVIDDRYAFDFPARYIIDNDVTPEVISFTHTYVGQALKGEMIEVSGAVERDSASGHRRLVVGSTREAIGEYIKVIDNEK</sequence>
<dbReference type="Pfam" id="PF01909">
    <property type="entry name" value="NTP_transf_2"/>
    <property type="match status" value="1"/>
</dbReference>
<name>A0A0F9QY82_9ZZZZ</name>